<dbReference type="AlphaFoldDB" id="A0A6I8UY70"/>
<keyword evidence="2" id="KW-0732">Signal</keyword>
<protein>
    <submittedName>
        <fullName evidence="4">Uncharacterized protein</fullName>
    </submittedName>
</protein>
<proteinExistence type="predicted"/>
<feature type="region of interest" description="Disordered" evidence="1">
    <location>
        <begin position="37"/>
        <end position="59"/>
    </location>
</feature>
<name>A0A6I8UY70_DROPS</name>
<sequence length="253" mass="27218">MLLPCVLLLVIGHGLCHTLPQQKLRVIRDTRNLPTDLFKPVGNGGGKKSIPNEGQNGTVILEPTDGVEFLEKTEGEVAAVSESEESESNPPWPNYPHNSFFSSNFPPPPVFNGRNVMFPPNNIRPNPSPSFNGNNFPTSSFPNNPNTFPPLSGTFHSSGLDPRFGVPYPSGTSRNPVFSGGYGGSPNSIPYPSGVSSMTPFFSGSGPIGSSSSNFQRSEHYSYTSDGNGPPQVEHNVFDSRTPRFGSSSMSHF</sequence>
<keyword evidence="3" id="KW-1185">Reference proteome</keyword>
<evidence type="ECO:0000256" key="1">
    <source>
        <dbReference type="SAM" id="MobiDB-lite"/>
    </source>
</evidence>
<reference evidence="4" key="1">
    <citation type="submission" date="2025-08" db="UniProtKB">
        <authorList>
            <consortium name="RefSeq"/>
        </authorList>
    </citation>
    <scope>IDENTIFICATION</scope>
    <source>
        <strain evidence="4">MV-25-SWS-2005</strain>
        <tissue evidence="4">Whole body</tissue>
    </source>
</reference>
<feature type="region of interest" description="Disordered" evidence="1">
    <location>
        <begin position="207"/>
        <end position="253"/>
    </location>
</feature>
<organism evidence="3 4">
    <name type="scientific">Drosophila pseudoobscura pseudoobscura</name>
    <name type="common">Fruit fly</name>
    <dbReference type="NCBI Taxonomy" id="46245"/>
    <lineage>
        <taxon>Eukaryota</taxon>
        <taxon>Metazoa</taxon>
        <taxon>Ecdysozoa</taxon>
        <taxon>Arthropoda</taxon>
        <taxon>Hexapoda</taxon>
        <taxon>Insecta</taxon>
        <taxon>Pterygota</taxon>
        <taxon>Neoptera</taxon>
        <taxon>Endopterygota</taxon>
        <taxon>Diptera</taxon>
        <taxon>Brachycera</taxon>
        <taxon>Muscomorpha</taxon>
        <taxon>Ephydroidea</taxon>
        <taxon>Drosophilidae</taxon>
        <taxon>Drosophila</taxon>
        <taxon>Sophophora</taxon>
    </lineage>
</organism>
<dbReference type="InParanoid" id="A0A6I8UY70"/>
<accession>A0A6I8UY70</accession>
<feature type="signal peptide" evidence="2">
    <location>
        <begin position="1"/>
        <end position="16"/>
    </location>
</feature>
<feature type="chain" id="PRO_5026035530" evidence="2">
    <location>
        <begin position="17"/>
        <end position="253"/>
    </location>
</feature>
<gene>
    <name evidence="4" type="primary">LOC6902619</name>
</gene>
<dbReference type="RefSeq" id="XP_002133145.2">
    <property type="nucleotide sequence ID" value="XM_002133109.3"/>
</dbReference>
<evidence type="ECO:0000313" key="4">
    <source>
        <dbReference type="RefSeq" id="XP_002133145.2"/>
    </source>
</evidence>
<dbReference type="Proteomes" id="UP000001819">
    <property type="component" value="Chromosome 4"/>
</dbReference>
<evidence type="ECO:0000313" key="3">
    <source>
        <dbReference type="Proteomes" id="UP000001819"/>
    </source>
</evidence>
<evidence type="ECO:0000256" key="2">
    <source>
        <dbReference type="SAM" id="SignalP"/>
    </source>
</evidence>
<dbReference type="KEGG" id="dpo:6902619"/>